<reference evidence="2 3" key="1">
    <citation type="submission" date="2020-04" db="EMBL/GenBank/DDBJ databases">
        <title>Chitinophaga sp. G-6-1-13 sp. nov., isolated from soil.</title>
        <authorList>
            <person name="Dahal R.H."/>
            <person name="Chaudhary D.K."/>
        </authorList>
    </citation>
    <scope>NUCLEOTIDE SEQUENCE [LARGE SCALE GENOMIC DNA]</scope>
    <source>
        <strain evidence="2 3">G-6-1-13</strain>
    </source>
</reference>
<feature type="transmembrane region" description="Helical" evidence="1">
    <location>
        <begin position="20"/>
        <end position="40"/>
    </location>
</feature>
<keyword evidence="3" id="KW-1185">Reference proteome</keyword>
<keyword evidence="1" id="KW-0472">Membrane</keyword>
<name>A0A848GEZ1_9BACT</name>
<evidence type="ECO:0000313" key="2">
    <source>
        <dbReference type="EMBL" id="NML37215.1"/>
    </source>
</evidence>
<dbReference type="AlphaFoldDB" id="A0A848GEZ1"/>
<evidence type="ECO:0000256" key="1">
    <source>
        <dbReference type="SAM" id="Phobius"/>
    </source>
</evidence>
<proteinExistence type="predicted"/>
<protein>
    <submittedName>
        <fullName evidence="2">Uncharacterized protein</fullName>
    </submittedName>
</protein>
<dbReference type="EMBL" id="JABBGC010000001">
    <property type="protein sequence ID" value="NML37215.1"/>
    <property type="molecule type" value="Genomic_DNA"/>
</dbReference>
<dbReference type="Proteomes" id="UP000583266">
    <property type="component" value="Unassembled WGS sequence"/>
</dbReference>
<feature type="transmembrane region" description="Helical" evidence="1">
    <location>
        <begin position="52"/>
        <end position="69"/>
    </location>
</feature>
<evidence type="ECO:0000313" key="3">
    <source>
        <dbReference type="Proteomes" id="UP000583266"/>
    </source>
</evidence>
<gene>
    <name evidence="2" type="ORF">HHL17_08380</name>
</gene>
<comment type="caution">
    <text evidence="2">The sequence shown here is derived from an EMBL/GenBank/DDBJ whole genome shotgun (WGS) entry which is preliminary data.</text>
</comment>
<keyword evidence="1" id="KW-1133">Transmembrane helix</keyword>
<sequence>MEKIFRVEYWLVARPRLKLILALAVFLVLSLLYILILQPYEAGLSSLGIPRTLRMVLLFAPFFAVMLALGQYCAGMLYQCEQLIFTTDSLVFFRRGRAIVFKREDIIRFKINEQMDKGMITNYFITVKGMTYSVYTNGTAVMHDFIHQAFVHFFELDTCQPVVETINGIEKREYAFR</sequence>
<accession>A0A848GEZ1</accession>
<organism evidence="2 3">
    <name type="scientific">Chitinophaga fulva</name>
    <dbReference type="NCBI Taxonomy" id="2728842"/>
    <lineage>
        <taxon>Bacteria</taxon>
        <taxon>Pseudomonadati</taxon>
        <taxon>Bacteroidota</taxon>
        <taxon>Chitinophagia</taxon>
        <taxon>Chitinophagales</taxon>
        <taxon>Chitinophagaceae</taxon>
        <taxon>Chitinophaga</taxon>
    </lineage>
</organism>
<keyword evidence="1" id="KW-0812">Transmembrane</keyword>
<dbReference type="RefSeq" id="WP_169224286.1">
    <property type="nucleotide sequence ID" value="NZ_JABBGC010000001.1"/>
</dbReference>